<evidence type="ECO:0000256" key="16">
    <source>
        <dbReference type="ARBA" id="ARBA00023180"/>
    </source>
</evidence>
<evidence type="ECO:0000313" key="21">
    <source>
        <dbReference type="EMBL" id="KAF5934025.1"/>
    </source>
</evidence>
<dbReference type="PANTHER" id="PTHR48052">
    <property type="entry name" value="UNNAMED PRODUCT"/>
    <property type="match status" value="1"/>
</dbReference>
<keyword evidence="5" id="KW-0812">Transmembrane</keyword>
<evidence type="ECO:0000256" key="3">
    <source>
        <dbReference type="ARBA" id="ARBA00022475"/>
    </source>
</evidence>
<dbReference type="GO" id="GO:0008270">
    <property type="term" value="F:zinc ion binding"/>
    <property type="evidence" value="ECO:0007669"/>
    <property type="project" value="UniProtKB-KW"/>
</dbReference>
<dbReference type="GO" id="GO:0051707">
    <property type="term" value="P:response to other organism"/>
    <property type="evidence" value="ECO:0007669"/>
    <property type="project" value="UniProtKB-ARBA"/>
</dbReference>
<dbReference type="AlphaFoldDB" id="A0A7J7G0U2"/>
<evidence type="ECO:0000256" key="15">
    <source>
        <dbReference type="ARBA" id="ARBA00023170"/>
    </source>
</evidence>
<keyword evidence="10 17" id="KW-0863">Zinc-finger</keyword>
<dbReference type="GO" id="GO:0005524">
    <property type="term" value="F:ATP binding"/>
    <property type="evidence" value="ECO:0007669"/>
    <property type="project" value="UniProtKB-KW"/>
</dbReference>
<evidence type="ECO:0000256" key="12">
    <source>
        <dbReference type="ARBA" id="ARBA00022840"/>
    </source>
</evidence>
<feature type="compositionally biased region" description="Polar residues" evidence="18">
    <location>
        <begin position="446"/>
        <end position="455"/>
    </location>
</feature>
<dbReference type="InterPro" id="IPR017907">
    <property type="entry name" value="Znf_RING_CS"/>
</dbReference>
<dbReference type="FunFam" id="3.80.10.10:FF:000101">
    <property type="entry name" value="LRR receptor-like serine/threonine-protein kinase ERECTA"/>
    <property type="match status" value="1"/>
</dbReference>
<dbReference type="FunFam" id="3.80.10.10:FF:000041">
    <property type="entry name" value="LRR receptor-like serine/threonine-protein kinase ERECTA"/>
    <property type="match status" value="1"/>
</dbReference>
<reference evidence="22" key="1">
    <citation type="journal article" date="2020" name="Nat. Commun.">
        <title>Genome assembly of wild tea tree DASZ reveals pedigree and selection history of tea varieties.</title>
        <authorList>
            <person name="Zhang W."/>
            <person name="Zhang Y."/>
            <person name="Qiu H."/>
            <person name="Guo Y."/>
            <person name="Wan H."/>
            <person name="Zhang X."/>
            <person name="Scossa F."/>
            <person name="Alseekh S."/>
            <person name="Zhang Q."/>
            <person name="Wang P."/>
            <person name="Xu L."/>
            <person name="Schmidt M.H."/>
            <person name="Jia X."/>
            <person name="Li D."/>
            <person name="Zhu A."/>
            <person name="Guo F."/>
            <person name="Chen W."/>
            <person name="Ni D."/>
            <person name="Usadel B."/>
            <person name="Fernie A.R."/>
            <person name="Wen W."/>
        </authorList>
    </citation>
    <scope>NUCLEOTIDE SEQUENCE [LARGE SCALE GENOMIC DNA]</scope>
    <source>
        <strain evidence="22">cv. G240</strain>
    </source>
</reference>
<sequence>MEKTRFLCLTAMSLAHCFLACLAMNVPNSTTDQSALLAFKFYITFDHPHHVLATNWSSATSVCDWIGVSCGKRHYRVVALNLPNMGIGGTIPPHIGNLSFLSYFNITSNTFHGRLPNELARLHRLNVVDFGVNNFGGGVPSWFGNLPKLQYLRLTNNSFTGSVPPSIGNISTLESLNLTSNFLEGRVPEEISCLPKLKWLRMRCNNLSGSIPPTIFNMSSLQWIDFTYNMMSGNLPKDWCVFLPKLEILSLSKNEFDGQIPSTLGECRELKFLSLSYNEFTGFIPKAIENLTLLRILYLGGNNFKGMIHSHLARECRSVLKPLMLSSLSLLKSAVSLTCNHVFCNLCIEKSMKSDSSCPVCKVPYRRREVRPAPHMDNLVSIYKSMEIASGVNIFVTQTVPSIKLAEEDNQLEGGKICEQESGRTCQDTPKNRRRFKGKQPKKSLKTNQESSNTDPVKPSFPTKKRVQLPQFPPSASPIRPAMFGSGLGENTKNQPEKSSVVLKEKRAEGTNIALNDANYFDSEMFEWTQRPCSPELCSSPINLQILMNLMEFRKRNAKHPHKVLQLMGKSELKSQKMWFPNQGLTMWKEA</sequence>
<dbReference type="SUPFAM" id="SSF57850">
    <property type="entry name" value="RING/U-box"/>
    <property type="match status" value="1"/>
</dbReference>
<dbReference type="Gene3D" id="3.80.10.10">
    <property type="entry name" value="Ribonuclease Inhibitor"/>
    <property type="match status" value="3"/>
</dbReference>
<evidence type="ECO:0000256" key="8">
    <source>
        <dbReference type="ARBA" id="ARBA00022737"/>
    </source>
</evidence>
<proteinExistence type="inferred from homology"/>
<dbReference type="InterPro" id="IPR032675">
    <property type="entry name" value="LRR_dom_sf"/>
</dbReference>
<feature type="region of interest" description="Disordered" evidence="18">
    <location>
        <begin position="421"/>
        <end position="477"/>
    </location>
</feature>
<dbReference type="EMBL" id="JACBKZ010000014">
    <property type="protein sequence ID" value="KAF5934025.1"/>
    <property type="molecule type" value="Genomic_DNA"/>
</dbReference>
<keyword evidence="9" id="KW-0547">Nucleotide-binding</keyword>
<evidence type="ECO:0000256" key="13">
    <source>
        <dbReference type="ARBA" id="ARBA00022989"/>
    </source>
</evidence>
<evidence type="ECO:0000256" key="9">
    <source>
        <dbReference type="ARBA" id="ARBA00022741"/>
    </source>
</evidence>
<dbReference type="GO" id="GO:0005886">
    <property type="term" value="C:plasma membrane"/>
    <property type="evidence" value="ECO:0007669"/>
    <property type="project" value="UniProtKB-SubCell"/>
</dbReference>
<dbReference type="Pfam" id="PF08263">
    <property type="entry name" value="LRRNT_2"/>
    <property type="match status" value="1"/>
</dbReference>
<evidence type="ECO:0000256" key="1">
    <source>
        <dbReference type="ARBA" id="ARBA00004251"/>
    </source>
</evidence>
<comment type="subcellular location">
    <subcellularLocation>
        <location evidence="1">Cell membrane</location>
        <topology evidence="1">Single-pass type I membrane protein</topology>
    </subcellularLocation>
</comment>
<evidence type="ECO:0000256" key="6">
    <source>
        <dbReference type="ARBA" id="ARBA00022723"/>
    </source>
</evidence>
<evidence type="ECO:0000256" key="18">
    <source>
        <dbReference type="SAM" id="MobiDB-lite"/>
    </source>
</evidence>
<organism evidence="21 22">
    <name type="scientific">Camellia sinensis</name>
    <name type="common">Tea plant</name>
    <name type="synonym">Thea sinensis</name>
    <dbReference type="NCBI Taxonomy" id="4442"/>
    <lineage>
        <taxon>Eukaryota</taxon>
        <taxon>Viridiplantae</taxon>
        <taxon>Streptophyta</taxon>
        <taxon>Embryophyta</taxon>
        <taxon>Tracheophyta</taxon>
        <taxon>Spermatophyta</taxon>
        <taxon>Magnoliopsida</taxon>
        <taxon>eudicotyledons</taxon>
        <taxon>Gunneridae</taxon>
        <taxon>Pentapetalae</taxon>
        <taxon>asterids</taxon>
        <taxon>Ericales</taxon>
        <taxon>Theaceae</taxon>
        <taxon>Camellia</taxon>
    </lineage>
</organism>
<keyword evidence="13" id="KW-1133">Transmembrane helix</keyword>
<dbReference type="InterPro" id="IPR013083">
    <property type="entry name" value="Znf_RING/FYVE/PHD"/>
</dbReference>
<dbReference type="Pfam" id="PF13923">
    <property type="entry name" value="zf-C3HC4_2"/>
    <property type="match status" value="1"/>
</dbReference>
<evidence type="ECO:0000256" key="10">
    <source>
        <dbReference type="ARBA" id="ARBA00022771"/>
    </source>
</evidence>
<evidence type="ECO:0000313" key="22">
    <source>
        <dbReference type="Proteomes" id="UP000593564"/>
    </source>
</evidence>
<gene>
    <name evidence="21" type="ORF">HYC85_030196</name>
</gene>
<dbReference type="InterPro" id="IPR013210">
    <property type="entry name" value="LRR_N_plant-typ"/>
</dbReference>
<evidence type="ECO:0000256" key="5">
    <source>
        <dbReference type="ARBA" id="ARBA00022692"/>
    </source>
</evidence>
<keyword evidence="8" id="KW-0677">Repeat</keyword>
<dbReference type="InterPro" id="IPR001611">
    <property type="entry name" value="Leu-rich_rpt"/>
</dbReference>
<reference evidence="21 22" key="2">
    <citation type="submission" date="2020-07" db="EMBL/GenBank/DDBJ databases">
        <title>Genome assembly of wild tea tree DASZ reveals pedigree and selection history of tea varieties.</title>
        <authorList>
            <person name="Zhang W."/>
        </authorList>
    </citation>
    <scope>NUCLEOTIDE SEQUENCE [LARGE SCALE GENOMIC DNA]</scope>
    <source>
        <strain evidence="22">cv. G240</strain>
        <tissue evidence="21">Leaf</tissue>
    </source>
</reference>
<name>A0A7J7G0U2_CAMSI</name>
<dbReference type="SMART" id="SM00369">
    <property type="entry name" value="LRR_TYP"/>
    <property type="match status" value="4"/>
</dbReference>
<feature type="chain" id="PRO_5029743661" description="RING-type domain-containing protein" evidence="19">
    <location>
        <begin position="24"/>
        <end position="591"/>
    </location>
</feature>
<keyword evidence="12" id="KW-0067">ATP-binding</keyword>
<dbReference type="PANTHER" id="PTHR48052:SF66">
    <property type="entry name" value="OS02G0610000 PROTEIN"/>
    <property type="match status" value="1"/>
</dbReference>
<dbReference type="PROSITE" id="PS00518">
    <property type="entry name" value="ZF_RING_1"/>
    <property type="match status" value="1"/>
</dbReference>
<accession>A0A7J7G0U2</accession>
<comment type="similarity">
    <text evidence="2">Belongs to the RLP family.</text>
</comment>
<dbReference type="SUPFAM" id="SSF52058">
    <property type="entry name" value="L domain-like"/>
    <property type="match status" value="1"/>
</dbReference>
<dbReference type="InterPro" id="IPR003591">
    <property type="entry name" value="Leu-rich_rpt_typical-subtyp"/>
</dbReference>
<evidence type="ECO:0000256" key="4">
    <source>
        <dbReference type="ARBA" id="ARBA00022614"/>
    </source>
</evidence>
<evidence type="ECO:0000256" key="14">
    <source>
        <dbReference type="ARBA" id="ARBA00023136"/>
    </source>
</evidence>
<keyword evidence="16" id="KW-0325">Glycoprotein</keyword>
<dbReference type="PROSITE" id="PS50089">
    <property type="entry name" value="ZF_RING_2"/>
    <property type="match status" value="1"/>
</dbReference>
<feature type="compositionally biased region" description="Basic residues" evidence="18">
    <location>
        <begin position="432"/>
        <end position="445"/>
    </location>
</feature>
<evidence type="ECO:0000256" key="2">
    <source>
        <dbReference type="ARBA" id="ARBA00009592"/>
    </source>
</evidence>
<keyword evidence="3" id="KW-1003">Cell membrane</keyword>
<dbReference type="GO" id="GO:0006952">
    <property type="term" value="P:defense response"/>
    <property type="evidence" value="ECO:0007669"/>
    <property type="project" value="UniProtKB-ARBA"/>
</dbReference>
<protein>
    <recommendedName>
        <fullName evidence="20">RING-type domain-containing protein</fullName>
    </recommendedName>
</protein>
<dbReference type="Pfam" id="PF00560">
    <property type="entry name" value="LRR_1"/>
    <property type="match status" value="3"/>
</dbReference>
<evidence type="ECO:0000256" key="17">
    <source>
        <dbReference type="PROSITE-ProRule" id="PRU00175"/>
    </source>
</evidence>
<feature type="domain" description="RING-type" evidence="20">
    <location>
        <begin position="316"/>
        <end position="362"/>
    </location>
</feature>
<evidence type="ECO:0000256" key="7">
    <source>
        <dbReference type="ARBA" id="ARBA00022729"/>
    </source>
</evidence>
<feature type="signal peptide" evidence="19">
    <location>
        <begin position="1"/>
        <end position="23"/>
    </location>
</feature>
<keyword evidence="22" id="KW-1185">Reference proteome</keyword>
<keyword evidence="15" id="KW-0675">Receptor</keyword>
<evidence type="ECO:0000256" key="19">
    <source>
        <dbReference type="SAM" id="SignalP"/>
    </source>
</evidence>
<keyword evidence="11" id="KW-0862">Zinc</keyword>
<dbReference type="InterPro" id="IPR001841">
    <property type="entry name" value="Znf_RING"/>
</dbReference>
<dbReference type="Pfam" id="PF13855">
    <property type="entry name" value="LRR_8"/>
    <property type="match status" value="1"/>
</dbReference>
<keyword evidence="14" id="KW-0472">Membrane</keyword>
<evidence type="ECO:0000259" key="20">
    <source>
        <dbReference type="PROSITE" id="PS50089"/>
    </source>
</evidence>
<keyword evidence="7 19" id="KW-0732">Signal</keyword>
<comment type="caution">
    <text evidence="21">The sequence shown here is derived from an EMBL/GenBank/DDBJ whole genome shotgun (WGS) entry which is preliminary data.</text>
</comment>
<dbReference type="Proteomes" id="UP000593564">
    <property type="component" value="Unassembled WGS sequence"/>
</dbReference>
<evidence type="ECO:0000256" key="11">
    <source>
        <dbReference type="ARBA" id="ARBA00022833"/>
    </source>
</evidence>
<keyword evidence="6" id="KW-0479">Metal-binding</keyword>
<dbReference type="Gene3D" id="3.30.40.10">
    <property type="entry name" value="Zinc/RING finger domain, C3HC4 (zinc finger)"/>
    <property type="match status" value="1"/>
</dbReference>
<keyword evidence="4" id="KW-0433">Leucine-rich repeat</keyword>